<dbReference type="GO" id="GO:0007155">
    <property type="term" value="P:cell adhesion"/>
    <property type="evidence" value="ECO:0007669"/>
    <property type="project" value="UniProtKB-KW"/>
</dbReference>
<evidence type="ECO:0000256" key="15">
    <source>
        <dbReference type="SAM" id="MobiDB-lite"/>
    </source>
</evidence>
<accession>A0AAZ1WVL2</accession>
<dbReference type="Proteomes" id="UP000472276">
    <property type="component" value="Unassembled WGS sequence"/>
</dbReference>
<dbReference type="Pfam" id="PF08205">
    <property type="entry name" value="C2-set_2"/>
    <property type="match status" value="1"/>
</dbReference>
<reference evidence="20" key="1">
    <citation type="submission" date="2020-03" db="EMBL/GenBank/DDBJ databases">
        <title>Evolution of repeat sequences and sex chromosomes of tilapia species revealed by chromosome-level genomes.</title>
        <authorList>
            <person name="Xu L."/>
            <person name="Tao W."/>
            <person name="Wang D."/>
            <person name="Zhou Q."/>
        </authorList>
    </citation>
    <scope>NUCLEOTIDE SEQUENCE [LARGE SCALE GENOMIC DNA]</scope>
    <source>
        <strain evidence="20">Israel</strain>
    </source>
</reference>
<proteinExistence type="inferred from homology"/>
<feature type="compositionally biased region" description="Acidic residues" evidence="15">
    <location>
        <begin position="722"/>
        <end position="731"/>
    </location>
</feature>
<comment type="subcellular location">
    <subcellularLocation>
        <location evidence="1">Membrane</location>
        <topology evidence="1">Single-pass type I membrane protein</topology>
    </subcellularLocation>
</comment>
<evidence type="ECO:0000256" key="8">
    <source>
        <dbReference type="ARBA" id="ARBA00023157"/>
    </source>
</evidence>
<dbReference type="InterPro" id="IPR013162">
    <property type="entry name" value="CD80_C2-set"/>
</dbReference>
<dbReference type="CDD" id="cd00096">
    <property type="entry name" value="Ig"/>
    <property type="match status" value="3"/>
</dbReference>
<dbReference type="GO" id="GO:0005886">
    <property type="term" value="C:plasma membrane"/>
    <property type="evidence" value="ECO:0007669"/>
    <property type="project" value="TreeGrafter"/>
</dbReference>
<keyword evidence="4" id="KW-0677">Repeat</keyword>
<dbReference type="InterPro" id="IPR003599">
    <property type="entry name" value="Ig_sub"/>
</dbReference>
<dbReference type="PROSITE" id="PS50835">
    <property type="entry name" value="IG_LIKE"/>
    <property type="match status" value="4"/>
</dbReference>
<feature type="domain" description="Ig-like" evidence="18">
    <location>
        <begin position="346"/>
        <end position="425"/>
    </location>
</feature>
<evidence type="ECO:0000256" key="16">
    <source>
        <dbReference type="SAM" id="Phobius"/>
    </source>
</evidence>
<keyword evidence="17" id="KW-0732">Signal</keyword>
<dbReference type="PANTHER" id="PTHR12035">
    <property type="entry name" value="SIALIC ACID BINDING IMMUNOGLOBULIN-LIKE LECTIN"/>
    <property type="match status" value="1"/>
</dbReference>
<evidence type="ECO:0000256" key="5">
    <source>
        <dbReference type="ARBA" id="ARBA00022889"/>
    </source>
</evidence>
<dbReference type="PANTHER" id="PTHR12035:SF128">
    <property type="entry name" value="BRANCHED CHAIN KETO ACID DEHYDROGENASE E1 SUBUNIT BETA,-LIKE-RELATED"/>
    <property type="match status" value="1"/>
</dbReference>
<reference evidence="19" key="3">
    <citation type="submission" date="2025-09" db="UniProtKB">
        <authorList>
            <consortium name="Ensembl"/>
        </authorList>
    </citation>
    <scope>IDENTIFICATION</scope>
</reference>
<dbReference type="InterPro" id="IPR051036">
    <property type="entry name" value="SIGLEC"/>
</dbReference>
<feature type="transmembrane region" description="Helical" evidence="16">
    <location>
        <begin position="623"/>
        <end position="647"/>
    </location>
</feature>
<keyword evidence="5" id="KW-0130">Cell adhesion</keyword>
<dbReference type="GO" id="GO:0033691">
    <property type="term" value="F:sialic acid binding"/>
    <property type="evidence" value="ECO:0007669"/>
    <property type="project" value="TreeGrafter"/>
</dbReference>
<feature type="domain" description="Ig-like" evidence="18">
    <location>
        <begin position="258"/>
        <end position="339"/>
    </location>
</feature>
<dbReference type="PROSITE" id="PS00290">
    <property type="entry name" value="IG_MHC"/>
    <property type="match status" value="1"/>
</dbReference>
<feature type="domain" description="Ig-like" evidence="18">
    <location>
        <begin position="154"/>
        <end position="255"/>
    </location>
</feature>
<evidence type="ECO:0000256" key="2">
    <source>
        <dbReference type="ARBA" id="ARBA00022692"/>
    </source>
</evidence>
<evidence type="ECO:0000256" key="17">
    <source>
        <dbReference type="SAM" id="SignalP"/>
    </source>
</evidence>
<keyword evidence="2 16" id="KW-0812">Transmembrane</keyword>
<evidence type="ECO:0000256" key="11">
    <source>
        <dbReference type="ARBA" id="ARBA00040106"/>
    </source>
</evidence>
<dbReference type="InterPro" id="IPR036179">
    <property type="entry name" value="Ig-like_dom_sf"/>
</dbReference>
<dbReference type="GO" id="GO:0030246">
    <property type="term" value="F:carbohydrate binding"/>
    <property type="evidence" value="ECO:0007669"/>
    <property type="project" value="UniProtKB-KW"/>
</dbReference>
<dbReference type="InterPro" id="IPR056386">
    <property type="entry name" value="Ig_CD22"/>
</dbReference>
<dbReference type="InterPro" id="IPR007110">
    <property type="entry name" value="Ig-like_dom"/>
</dbReference>
<dbReference type="Gene3D" id="2.60.40.10">
    <property type="entry name" value="Immunoglobulins"/>
    <property type="match status" value="6"/>
</dbReference>
<keyword evidence="20" id="KW-1185">Reference proteome</keyword>
<protein>
    <recommendedName>
        <fullName evidence="11">B-cell receptor CD22</fullName>
    </recommendedName>
    <alternativeName>
        <fullName evidence="12">Sialic acid-binding Ig-like lectin 2</fullName>
    </alternativeName>
</protein>
<reference evidence="19" key="2">
    <citation type="submission" date="2025-08" db="UniProtKB">
        <authorList>
            <consortium name="Ensembl"/>
        </authorList>
    </citation>
    <scope>IDENTIFICATION</scope>
</reference>
<dbReference type="SUPFAM" id="SSF48726">
    <property type="entry name" value="Immunoglobulin"/>
    <property type="match status" value="5"/>
</dbReference>
<gene>
    <name evidence="19" type="primary">IL31RA</name>
</gene>
<evidence type="ECO:0000313" key="19">
    <source>
        <dbReference type="Ensembl" id="ENSOABP00000059492.1"/>
    </source>
</evidence>
<feature type="domain" description="Ig-like" evidence="18">
    <location>
        <begin position="432"/>
        <end position="518"/>
    </location>
</feature>
<dbReference type="InterPro" id="IPR003006">
    <property type="entry name" value="Ig/MHC_CS"/>
</dbReference>
<comment type="subunit">
    <text evidence="14">Predominantly monomer of isoform CD22-beta. Also found as heterodimer of isoform CD22-beta and a shorter isoform. Interacts with PTPN6/SHP-1, LYN, SYK, PIK3R1/PIK3R2 and PLCG1 upon phosphorylation. Interacts with GRB2, INPP5D and SHC1 upon phosphorylation. May form a complex with INPP5D/SHIP, GRB2 and SHC1.</text>
</comment>
<dbReference type="Pfam" id="PF13927">
    <property type="entry name" value="Ig_3"/>
    <property type="match status" value="3"/>
</dbReference>
<evidence type="ECO:0000256" key="4">
    <source>
        <dbReference type="ARBA" id="ARBA00022737"/>
    </source>
</evidence>
<dbReference type="InterPro" id="IPR003598">
    <property type="entry name" value="Ig_sub2"/>
</dbReference>
<evidence type="ECO:0000313" key="20">
    <source>
        <dbReference type="Proteomes" id="UP000472276"/>
    </source>
</evidence>
<keyword evidence="8" id="KW-1015">Disulfide bond</keyword>
<keyword evidence="3" id="KW-0430">Lectin</keyword>
<feature type="region of interest" description="Disordered" evidence="15">
    <location>
        <begin position="797"/>
        <end position="819"/>
    </location>
</feature>
<dbReference type="Ensembl" id="ENSOABT00000079925.1">
    <property type="protein sequence ID" value="ENSOABP00000059492.1"/>
    <property type="gene ID" value="ENSOABG00000004370.2"/>
</dbReference>
<feature type="compositionally biased region" description="Basic and acidic residues" evidence="15">
    <location>
        <begin position="801"/>
        <end position="811"/>
    </location>
</feature>
<dbReference type="AlphaFoldDB" id="A0AAZ1WVL2"/>
<evidence type="ECO:0000256" key="9">
    <source>
        <dbReference type="ARBA" id="ARBA00023319"/>
    </source>
</evidence>
<dbReference type="SMART" id="SM00408">
    <property type="entry name" value="IGc2"/>
    <property type="match status" value="4"/>
</dbReference>
<dbReference type="SMART" id="SM00409">
    <property type="entry name" value="IG"/>
    <property type="match status" value="5"/>
</dbReference>
<evidence type="ECO:0000259" key="18">
    <source>
        <dbReference type="PROSITE" id="PS50835"/>
    </source>
</evidence>
<comment type="function">
    <text evidence="13">Most highly expressed siglec (sialic acid-binding immunoglobulin-like lectin) on B-cells that plays a role in various aspects of B-cell biology including differentiation, antigen presentation, and trafficking to bone marrow. Binds to alpha 2,6-linked sialic acid residues of surface molecules such as CD22 itself, CD45 and IgM in a cis configuration. Can also bind to ligands on other cells as an adhesion molecule in a trans configuration. Acts as an inhibitory coreceptor on the surface of B-cells and inhibits B-cell receptor induced signaling, characterized by inhibition of the calcium mobilization and cellular activation. Mechanistically, the immunoreceptor tyrosine-based inhibitory motif domain is phosphorylated by the Src kinase LYN, which in turn leads to the recruitment of the protein tyrosine phosphatase 1/PTPN6, leading to the negative regulation of BCR signaling. If this negative signaling from is of sufficient strength, apoptosis of the B-cell can be induced.</text>
</comment>
<organism evidence="19 20">
    <name type="scientific">Oreochromis aureus</name>
    <name type="common">Israeli tilapia</name>
    <name type="synonym">Chromis aureus</name>
    <dbReference type="NCBI Taxonomy" id="47969"/>
    <lineage>
        <taxon>Eukaryota</taxon>
        <taxon>Metazoa</taxon>
        <taxon>Chordata</taxon>
        <taxon>Craniata</taxon>
        <taxon>Vertebrata</taxon>
        <taxon>Euteleostomi</taxon>
        <taxon>Actinopterygii</taxon>
        <taxon>Neopterygii</taxon>
        <taxon>Teleostei</taxon>
        <taxon>Neoteleostei</taxon>
        <taxon>Acanthomorphata</taxon>
        <taxon>Ovalentaria</taxon>
        <taxon>Cichlomorphae</taxon>
        <taxon>Cichliformes</taxon>
        <taxon>Cichlidae</taxon>
        <taxon>African cichlids</taxon>
        <taxon>Pseudocrenilabrinae</taxon>
        <taxon>Oreochromini</taxon>
        <taxon>Oreochromis</taxon>
    </lineage>
</organism>
<keyword evidence="6 16" id="KW-1133">Transmembrane helix</keyword>
<name>A0AAZ1WVL2_OREAU</name>
<evidence type="ECO:0000256" key="13">
    <source>
        <dbReference type="ARBA" id="ARBA00045430"/>
    </source>
</evidence>
<evidence type="ECO:0000256" key="6">
    <source>
        <dbReference type="ARBA" id="ARBA00022989"/>
    </source>
</evidence>
<keyword evidence="9" id="KW-0393">Immunoglobulin domain</keyword>
<feature type="region of interest" description="Disordered" evidence="15">
    <location>
        <begin position="713"/>
        <end position="736"/>
    </location>
</feature>
<evidence type="ECO:0000256" key="14">
    <source>
        <dbReference type="ARBA" id="ARBA00046458"/>
    </source>
</evidence>
<evidence type="ECO:0000256" key="7">
    <source>
        <dbReference type="ARBA" id="ARBA00023136"/>
    </source>
</evidence>
<feature type="chain" id="PRO_5044321012" description="B-cell receptor CD22" evidence="17">
    <location>
        <begin position="16"/>
        <end position="832"/>
    </location>
</feature>
<keyword evidence="7 16" id="KW-0472">Membrane</keyword>
<sequence>MFVLIWATFLLRVCAETGTSQQCNGEYCITLSERLTAEAGLCVVIPCSFTTGFGFTPKHIVWYKCGPYTRCDYDYEIIFHSKNNIPVRYGFEGRVSLLEPDIRQKNCSIIINDLKESDSGSYRIRVNGELYRREDGFASIQKTTVLVEGLSQKPRVKIPTLTEGQQASLTCVAPGLCSGSVPEITWTWRGAGGTESYITGNSTAFRTKNLTAFTQRHISTLTFNSSAEHHNTNVTCKIRFTGGKTTEGDSTLKVNYVKEVNVTGGTNVKEGETLNLTCSVESFPPSLIMWSKLGSDITLHNDTGSATLSIINATTEHSGQYVCTAKHMNNTLQENINITVIYIRTPQIIGNTIIKEGDVLNLTCSVESFPPSLIMWSKLGSDITLHNDTGSATLSIINATTGHSGQYVCTAKHMNNTLQENINITVMYIRTPQITGNTIIKEGDVLNLTCSVESFPPALIMWRDLSSKANNKHSGAYTNLHNDTGSATLVIQNVTAEDSGQYICTATHPDTTVTSSVSVIVSWFSKIQNGSGCVLQAEVLTCVCISEGFPLPTIKWPLLKNHKEYSIKTTVSNHTVNSTVSLNVKNYGNSTVECVSNNEKGEAKKNLMIQSVSNTVAHSPVLILGYLEIIIAFLIGVVLSAVVCCLIKKCSRKKTKNSGNLDETLEMVTSQDDPQHLLKENISNKRGQRKRKLILLQSFAILKKQGEHIYDGQETQDNQSDPQEEVEDEGVAAEKGVPELSSAPQEVEYADIDFSLLKRNSKSERKQESTKTEYAEIKKAIKGKWEDEMVTGEEEEMMTEMDLKQSEPEKEKEEDEPVYSTVNDIIEKISLG</sequence>
<feature type="signal peptide" evidence="17">
    <location>
        <begin position="1"/>
        <end position="15"/>
    </location>
</feature>
<evidence type="ECO:0000256" key="3">
    <source>
        <dbReference type="ARBA" id="ARBA00022734"/>
    </source>
</evidence>
<evidence type="ECO:0000256" key="1">
    <source>
        <dbReference type="ARBA" id="ARBA00004479"/>
    </source>
</evidence>
<evidence type="ECO:0000256" key="10">
    <source>
        <dbReference type="ARBA" id="ARBA00038361"/>
    </source>
</evidence>
<evidence type="ECO:0000256" key="12">
    <source>
        <dbReference type="ARBA" id="ARBA00041781"/>
    </source>
</evidence>
<comment type="similarity">
    <text evidence="10">Belongs to the immunoglobulin superfamily. SIGLEC (sialic acid binding Ig-like lectin) family.</text>
</comment>
<dbReference type="InterPro" id="IPR013783">
    <property type="entry name" value="Ig-like_fold"/>
</dbReference>
<dbReference type="Pfam" id="PF24518">
    <property type="entry name" value="Ig_CD22"/>
    <property type="match status" value="1"/>
</dbReference>